<evidence type="ECO:0008006" key="4">
    <source>
        <dbReference type="Google" id="ProtNLM"/>
    </source>
</evidence>
<dbReference type="AlphaFoldDB" id="A0A3A1Y2C0"/>
<dbReference type="Gene3D" id="1.10.443.10">
    <property type="entry name" value="Intergrase catalytic core"/>
    <property type="match status" value="1"/>
</dbReference>
<dbReference type="GO" id="GO:0003677">
    <property type="term" value="F:DNA binding"/>
    <property type="evidence" value="ECO:0007669"/>
    <property type="project" value="InterPro"/>
</dbReference>
<comment type="caution">
    <text evidence="2">The sequence shown here is derived from an EMBL/GenBank/DDBJ whole genome shotgun (WGS) entry which is preliminary data.</text>
</comment>
<evidence type="ECO:0000256" key="1">
    <source>
        <dbReference type="ARBA" id="ARBA00023172"/>
    </source>
</evidence>
<reference evidence="2 3" key="1">
    <citation type="submission" date="2017-08" db="EMBL/GenBank/DDBJ databases">
        <title>Reclassification of Bisgaard taxon 37 and 44.</title>
        <authorList>
            <person name="Christensen H."/>
        </authorList>
    </citation>
    <scope>NUCLEOTIDE SEQUENCE [LARGE SCALE GENOMIC DNA]</scope>
    <source>
        <strain evidence="2 3">EEAB3T1</strain>
    </source>
</reference>
<organism evidence="2 3">
    <name type="scientific">Psittacicella gerlachiana</name>
    <dbReference type="NCBI Taxonomy" id="2028574"/>
    <lineage>
        <taxon>Bacteria</taxon>
        <taxon>Pseudomonadati</taxon>
        <taxon>Pseudomonadota</taxon>
        <taxon>Gammaproteobacteria</taxon>
        <taxon>Pasteurellales</taxon>
        <taxon>Psittacicellaceae</taxon>
        <taxon>Psittacicella</taxon>
    </lineage>
</organism>
<protein>
    <recommendedName>
        <fullName evidence="4">Tyr recombinase domain-containing protein</fullName>
    </recommendedName>
</protein>
<accession>A0A3A1Y2C0</accession>
<keyword evidence="3" id="KW-1185">Reference proteome</keyword>
<gene>
    <name evidence="2" type="ORF">CKF59_06960</name>
</gene>
<dbReference type="InterPro" id="IPR011010">
    <property type="entry name" value="DNA_brk_join_enz"/>
</dbReference>
<dbReference type="GO" id="GO:0015074">
    <property type="term" value="P:DNA integration"/>
    <property type="evidence" value="ECO:0007669"/>
    <property type="project" value="InterPro"/>
</dbReference>
<feature type="non-terminal residue" evidence="2">
    <location>
        <position position="154"/>
    </location>
</feature>
<name>A0A3A1Y2C0_9GAMM</name>
<dbReference type="Proteomes" id="UP000265964">
    <property type="component" value="Unassembled WGS sequence"/>
</dbReference>
<dbReference type="EMBL" id="NRJF01000229">
    <property type="protein sequence ID" value="RIY32472.1"/>
    <property type="molecule type" value="Genomic_DNA"/>
</dbReference>
<sequence length="154" mass="17983">MVHDIKLPTIGNLFPSLRKAQKQKMIELDKLALLIDDCIALEMNKVHHKYCRALILTLCSACRLKEVNNLCLKEREGNWWTIPANRMKSKKDHMVFIVDDLIPLFSPFTSEISTYYFRTGVLNSKYDFTFHGLRSLFMTKMFQMHPELKEAISA</sequence>
<dbReference type="InterPro" id="IPR013762">
    <property type="entry name" value="Integrase-like_cat_sf"/>
</dbReference>
<dbReference type="RefSeq" id="WP_222985673.1">
    <property type="nucleotide sequence ID" value="NZ_NRJF01000229.1"/>
</dbReference>
<evidence type="ECO:0000313" key="3">
    <source>
        <dbReference type="Proteomes" id="UP000265964"/>
    </source>
</evidence>
<keyword evidence="1" id="KW-0233">DNA recombination</keyword>
<proteinExistence type="predicted"/>
<dbReference type="SUPFAM" id="SSF56349">
    <property type="entry name" value="DNA breaking-rejoining enzymes"/>
    <property type="match status" value="1"/>
</dbReference>
<evidence type="ECO:0000313" key="2">
    <source>
        <dbReference type="EMBL" id="RIY32472.1"/>
    </source>
</evidence>
<dbReference type="GO" id="GO:0006310">
    <property type="term" value="P:DNA recombination"/>
    <property type="evidence" value="ECO:0007669"/>
    <property type="project" value="UniProtKB-KW"/>
</dbReference>